<organism evidence="3 4">
    <name type="scientific">Meloidogyne incognita</name>
    <name type="common">Southern root-knot nematode worm</name>
    <name type="synonym">Oxyuris incognita</name>
    <dbReference type="NCBI Taxonomy" id="6306"/>
    <lineage>
        <taxon>Eukaryota</taxon>
        <taxon>Metazoa</taxon>
        <taxon>Ecdysozoa</taxon>
        <taxon>Nematoda</taxon>
        <taxon>Chromadorea</taxon>
        <taxon>Rhabditida</taxon>
        <taxon>Tylenchina</taxon>
        <taxon>Tylenchomorpha</taxon>
        <taxon>Tylenchoidea</taxon>
        <taxon>Meloidogynidae</taxon>
        <taxon>Meloidogyninae</taxon>
        <taxon>Meloidogyne</taxon>
        <taxon>Meloidogyne incognita group</taxon>
    </lineage>
</organism>
<evidence type="ECO:0000256" key="1">
    <source>
        <dbReference type="SAM" id="MobiDB-lite"/>
    </source>
</evidence>
<reference evidence="4" key="1">
    <citation type="submission" date="2022-11" db="UniProtKB">
        <authorList>
            <consortium name="WormBaseParasite"/>
        </authorList>
    </citation>
    <scope>IDENTIFICATION</scope>
</reference>
<evidence type="ECO:0000256" key="2">
    <source>
        <dbReference type="SAM" id="Phobius"/>
    </source>
</evidence>
<name>A0A914M0C1_MELIC</name>
<evidence type="ECO:0000313" key="4">
    <source>
        <dbReference type="WBParaSite" id="Minc3s00993g19660"/>
    </source>
</evidence>
<feature type="region of interest" description="Disordered" evidence="1">
    <location>
        <begin position="328"/>
        <end position="377"/>
    </location>
</feature>
<feature type="region of interest" description="Disordered" evidence="1">
    <location>
        <begin position="452"/>
        <end position="475"/>
    </location>
</feature>
<feature type="compositionally biased region" description="Basic and acidic residues" evidence="1">
    <location>
        <begin position="453"/>
        <end position="475"/>
    </location>
</feature>
<feature type="compositionally biased region" description="Polar residues" evidence="1">
    <location>
        <begin position="336"/>
        <end position="377"/>
    </location>
</feature>
<keyword evidence="2" id="KW-1133">Transmembrane helix</keyword>
<accession>A0A914M0C1</accession>
<feature type="compositionally biased region" description="Basic and acidic residues" evidence="1">
    <location>
        <begin position="500"/>
        <end position="548"/>
    </location>
</feature>
<feature type="transmembrane region" description="Helical" evidence="2">
    <location>
        <begin position="422"/>
        <end position="445"/>
    </location>
</feature>
<proteinExistence type="predicted"/>
<feature type="region of interest" description="Disordered" evidence="1">
    <location>
        <begin position="495"/>
        <end position="605"/>
    </location>
</feature>
<protein>
    <submittedName>
        <fullName evidence="4">Uncharacterized protein</fullName>
    </submittedName>
</protein>
<keyword evidence="2" id="KW-0812">Transmembrane</keyword>
<sequence>MKCFIYNGSKKKKAVCFNIVALSIAVLELLGQVNIAGAKNVGLGNHILKEGKVNLAAGSKVVATNEDVEQYKAKFPDACDVDFDSEGNIVLHYKSQGATKDKGCTVDLLTNIRNKIVFTAGLSVTKDIGTCPTWNFNENTLPFAYSLLNEEISQFHNGPIFSKDGVCCAGTCVKRTGLELSWWLYGDPQKGFDIVLNANPIGVGLISQAGQNITIVIKKREYPTVEVSDQPPRYQINFPRRPIATTKGSCIKDILLSPITWEIDGTSPDPRMNRLLVFHLLPQRASRIREWKDGEYKIKGNLPQGPKCDDLNIKLSKNNYALLSGFSAPEIKPPTTVETEAPGTSNDPSNKNRISSTLANNEYNSTTSIPENSLVNMTTTKQVTKTDELKTSTASKGSSVTTAASTKTTTIITTTIKSSSSIVGIVVVIAVILIIVIGVSVYFFVIRKKPDKKGKDVEGGDEAKGDAEEEGDKKEEDVFFTTKVKVRQRIKAVRKKPDKKGKDVEGGDEAKGDAEEEDDKKKEDGKEKKEDEGDKSKDEEEDGDKSKEDDEEDDKKEVKGSESKTEGETKEEEQTGATSADTEAKEEGETNEFESLSPEEKKIEDEIYKIIICL</sequence>
<keyword evidence="3" id="KW-1185">Reference proteome</keyword>
<evidence type="ECO:0000313" key="3">
    <source>
        <dbReference type="Proteomes" id="UP000887563"/>
    </source>
</evidence>
<feature type="compositionally biased region" description="Basic and acidic residues" evidence="1">
    <location>
        <begin position="555"/>
        <end position="568"/>
    </location>
</feature>
<keyword evidence="2" id="KW-0472">Membrane</keyword>
<dbReference type="WBParaSite" id="Minc3s00993g19660">
    <property type="protein sequence ID" value="Minc3s00993g19660"/>
    <property type="gene ID" value="Minc3s00993g19660"/>
</dbReference>
<dbReference type="AlphaFoldDB" id="A0A914M0C1"/>
<dbReference type="Proteomes" id="UP000887563">
    <property type="component" value="Unplaced"/>
</dbReference>